<feature type="domain" description="N-acetyltransferase" evidence="1">
    <location>
        <begin position="56"/>
        <end position="113"/>
    </location>
</feature>
<dbReference type="GO" id="GO:0016747">
    <property type="term" value="F:acyltransferase activity, transferring groups other than amino-acyl groups"/>
    <property type="evidence" value="ECO:0007669"/>
    <property type="project" value="InterPro"/>
</dbReference>
<name>A0AAN6H9U3_9PEZI</name>
<proteinExistence type="predicted"/>
<organism evidence="2 3">
    <name type="scientific">Friedmanniomyces endolithicus</name>
    <dbReference type="NCBI Taxonomy" id="329885"/>
    <lineage>
        <taxon>Eukaryota</taxon>
        <taxon>Fungi</taxon>
        <taxon>Dikarya</taxon>
        <taxon>Ascomycota</taxon>
        <taxon>Pezizomycotina</taxon>
        <taxon>Dothideomycetes</taxon>
        <taxon>Dothideomycetidae</taxon>
        <taxon>Mycosphaerellales</taxon>
        <taxon>Teratosphaeriaceae</taxon>
        <taxon>Friedmanniomyces</taxon>
    </lineage>
</organism>
<sequence length="115" mass="12352">MQSAPVVPSPQGKKGAQRVRETLEKALLNVLICLSAPATGSGEALPADRASSKLTPIGLMTLDGDEKAMAHHRHAGMGVFLLRAYQGQGYGSEAIRWALERGFKQANLHRIHLVV</sequence>
<gene>
    <name evidence="2" type="ORF">LTR91_020498</name>
</gene>
<evidence type="ECO:0000313" key="3">
    <source>
        <dbReference type="Proteomes" id="UP001175353"/>
    </source>
</evidence>
<dbReference type="Pfam" id="PF00583">
    <property type="entry name" value="Acetyltransf_1"/>
    <property type="match status" value="1"/>
</dbReference>
<dbReference type="InterPro" id="IPR016181">
    <property type="entry name" value="Acyl_CoA_acyltransferase"/>
</dbReference>
<dbReference type="CDD" id="cd04301">
    <property type="entry name" value="NAT_SF"/>
    <property type="match status" value="1"/>
</dbReference>
<reference evidence="2" key="1">
    <citation type="submission" date="2023-06" db="EMBL/GenBank/DDBJ databases">
        <title>Black Yeasts Isolated from many extreme environments.</title>
        <authorList>
            <person name="Coleine C."/>
            <person name="Stajich J.E."/>
            <person name="Selbmann L."/>
        </authorList>
    </citation>
    <scope>NUCLEOTIDE SEQUENCE</scope>
    <source>
        <strain evidence="2">CCFEE 5200</strain>
    </source>
</reference>
<dbReference type="Gene3D" id="3.40.630.30">
    <property type="match status" value="1"/>
</dbReference>
<evidence type="ECO:0000259" key="1">
    <source>
        <dbReference type="Pfam" id="PF00583"/>
    </source>
</evidence>
<dbReference type="SUPFAM" id="SSF55729">
    <property type="entry name" value="Acyl-CoA N-acyltransferases (Nat)"/>
    <property type="match status" value="1"/>
</dbReference>
<protein>
    <recommendedName>
        <fullName evidence="1">N-acetyltransferase domain-containing protein</fullName>
    </recommendedName>
</protein>
<dbReference type="AlphaFoldDB" id="A0AAN6H9U3"/>
<accession>A0AAN6H9U3</accession>
<keyword evidence="3" id="KW-1185">Reference proteome</keyword>
<comment type="caution">
    <text evidence="2">The sequence shown here is derived from an EMBL/GenBank/DDBJ whole genome shotgun (WGS) entry which is preliminary data.</text>
</comment>
<dbReference type="EMBL" id="JAUJLE010000338">
    <property type="protein sequence ID" value="KAK0960096.1"/>
    <property type="molecule type" value="Genomic_DNA"/>
</dbReference>
<dbReference type="InterPro" id="IPR000182">
    <property type="entry name" value="GNAT_dom"/>
</dbReference>
<evidence type="ECO:0000313" key="2">
    <source>
        <dbReference type="EMBL" id="KAK0960096.1"/>
    </source>
</evidence>
<dbReference type="Proteomes" id="UP001175353">
    <property type="component" value="Unassembled WGS sequence"/>
</dbReference>